<dbReference type="CDD" id="cd00920">
    <property type="entry name" value="Cupredoxin"/>
    <property type="match status" value="1"/>
</dbReference>
<dbReference type="SUPFAM" id="SSF49503">
    <property type="entry name" value="Cupredoxins"/>
    <property type="match status" value="1"/>
</dbReference>
<keyword evidence="2" id="KW-0812">Transmembrane</keyword>
<feature type="chain" id="PRO_5042183299" description="Extracellular serine-rich protein" evidence="3">
    <location>
        <begin position="25"/>
        <end position="333"/>
    </location>
</feature>
<protein>
    <recommendedName>
        <fullName evidence="6">Extracellular serine-rich protein</fullName>
    </recommendedName>
</protein>
<dbReference type="Proteomes" id="UP001281003">
    <property type="component" value="Unassembled WGS sequence"/>
</dbReference>
<feature type="compositionally biased region" description="Polar residues" evidence="1">
    <location>
        <begin position="282"/>
        <end position="292"/>
    </location>
</feature>
<feature type="compositionally biased region" description="Pro residues" evidence="1">
    <location>
        <begin position="211"/>
        <end position="228"/>
    </location>
</feature>
<gene>
    <name evidence="4" type="ORF">B0T20DRAFT_353944</name>
</gene>
<reference evidence="4" key="1">
    <citation type="journal article" date="2023" name="Mol. Phylogenet. Evol.">
        <title>Genome-scale phylogeny and comparative genomics of the fungal order Sordariales.</title>
        <authorList>
            <person name="Hensen N."/>
            <person name="Bonometti L."/>
            <person name="Westerberg I."/>
            <person name="Brannstrom I.O."/>
            <person name="Guillou S."/>
            <person name="Cros-Aarteil S."/>
            <person name="Calhoun S."/>
            <person name="Haridas S."/>
            <person name="Kuo A."/>
            <person name="Mondo S."/>
            <person name="Pangilinan J."/>
            <person name="Riley R."/>
            <person name="LaButti K."/>
            <person name="Andreopoulos B."/>
            <person name="Lipzen A."/>
            <person name="Chen C."/>
            <person name="Yan M."/>
            <person name="Daum C."/>
            <person name="Ng V."/>
            <person name="Clum A."/>
            <person name="Steindorff A."/>
            <person name="Ohm R.A."/>
            <person name="Martin F."/>
            <person name="Silar P."/>
            <person name="Natvig D.O."/>
            <person name="Lalanne C."/>
            <person name="Gautier V."/>
            <person name="Ament-Velasquez S.L."/>
            <person name="Kruys A."/>
            <person name="Hutchinson M.I."/>
            <person name="Powell A.J."/>
            <person name="Barry K."/>
            <person name="Miller A.N."/>
            <person name="Grigoriev I.V."/>
            <person name="Debuchy R."/>
            <person name="Gladieux P."/>
            <person name="Hiltunen Thoren M."/>
            <person name="Johannesson H."/>
        </authorList>
    </citation>
    <scope>NUCLEOTIDE SEQUENCE</scope>
    <source>
        <strain evidence="4">FGSC 1904</strain>
    </source>
</reference>
<feature type="compositionally biased region" description="Low complexity" evidence="1">
    <location>
        <begin position="229"/>
        <end position="245"/>
    </location>
</feature>
<feature type="compositionally biased region" description="Gly residues" evidence="1">
    <location>
        <begin position="193"/>
        <end position="206"/>
    </location>
</feature>
<evidence type="ECO:0000313" key="4">
    <source>
        <dbReference type="EMBL" id="KAK3398865.1"/>
    </source>
</evidence>
<keyword evidence="3" id="KW-0732">Signal</keyword>
<comment type="caution">
    <text evidence="4">The sequence shown here is derived from an EMBL/GenBank/DDBJ whole genome shotgun (WGS) entry which is preliminary data.</text>
</comment>
<dbReference type="InterPro" id="IPR008972">
    <property type="entry name" value="Cupredoxin"/>
</dbReference>
<keyword evidence="2" id="KW-0472">Membrane</keyword>
<evidence type="ECO:0000256" key="1">
    <source>
        <dbReference type="SAM" id="MobiDB-lite"/>
    </source>
</evidence>
<proteinExistence type="predicted"/>
<name>A0AAE0PG22_SORBR</name>
<keyword evidence="5" id="KW-1185">Reference proteome</keyword>
<reference evidence="4" key="2">
    <citation type="submission" date="2023-07" db="EMBL/GenBank/DDBJ databases">
        <authorList>
            <consortium name="Lawrence Berkeley National Laboratory"/>
            <person name="Haridas S."/>
            <person name="Hensen N."/>
            <person name="Bonometti L."/>
            <person name="Westerberg I."/>
            <person name="Brannstrom I.O."/>
            <person name="Guillou S."/>
            <person name="Cros-Aarteil S."/>
            <person name="Calhoun S."/>
            <person name="Kuo A."/>
            <person name="Mondo S."/>
            <person name="Pangilinan J."/>
            <person name="Riley R."/>
            <person name="LaButti K."/>
            <person name="Andreopoulos B."/>
            <person name="Lipzen A."/>
            <person name="Chen C."/>
            <person name="Yanf M."/>
            <person name="Daum C."/>
            <person name="Ng V."/>
            <person name="Clum A."/>
            <person name="Steindorff A."/>
            <person name="Ohm R."/>
            <person name="Martin F."/>
            <person name="Silar P."/>
            <person name="Natvig D."/>
            <person name="Lalanne C."/>
            <person name="Gautier V."/>
            <person name="Ament-velasquez S.L."/>
            <person name="Kruys A."/>
            <person name="Hutchinson M.I."/>
            <person name="Powell A.J."/>
            <person name="Barry K."/>
            <person name="Miller A.N."/>
            <person name="Grigoriev I.V."/>
            <person name="Debuchy R."/>
            <person name="Gladieux P."/>
            <person name="Thoren M.H."/>
            <person name="Johannesson H."/>
        </authorList>
    </citation>
    <scope>NUCLEOTIDE SEQUENCE</scope>
    <source>
        <strain evidence="4">FGSC 1904</strain>
    </source>
</reference>
<dbReference type="Gene3D" id="2.60.40.420">
    <property type="entry name" value="Cupredoxins - blue copper proteins"/>
    <property type="match status" value="1"/>
</dbReference>
<dbReference type="EMBL" id="JAUTDP010000006">
    <property type="protein sequence ID" value="KAK3398865.1"/>
    <property type="molecule type" value="Genomic_DNA"/>
</dbReference>
<feature type="signal peptide" evidence="3">
    <location>
        <begin position="1"/>
        <end position="24"/>
    </location>
</feature>
<evidence type="ECO:0000313" key="5">
    <source>
        <dbReference type="Proteomes" id="UP001281003"/>
    </source>
</evidence>
<dbReference type="InterPro" id="IPR052953">
    <property type="entry name" value="Ser-rich/MCO-related"/>
</dbReference>
<feature type="transmembrane region" description="Helical" evidence="2">
    <location>
        <begin position="311"/>
        <end position="332"/>
    </location>
</feature>
<feature type="region of interest" description="Disordered" evidence="1">
    <location>
        <begin position="190"/>
        <end position="294"/>
    </location>
</feature>
<organism evidence="4 5">
    <name type="scientific">Sordaria brevicollis</name>
    <dbReference type="NCBI Taxonomy" id="83679"/>
    <lineage>
        <taxon>Eukaryota</taxon>
        <taxon>Fungi</taxon>
        <taxon>Dikarya</taxon>
        <taxon>Ascomycota</taxon>
        <taxon>Pezizomycotina</taxon>
        <taxon>Sordariomycetes</taxon>
        <taxon>Sordariomycetidae</taxon>
        <taxon>Sordariales</taxon>
        <taxon>Sordariaceae</taxon>
        <taxon>Sordaria</taxon>
    </lineage>
</organism>
<evidence type="ECO:0000256" key="3">
    <source>
        <dbReference type="SAM" id="SignalP"/>
    </source>
</evidence>
<feature type="region of interest" description="Disordered" evidence="1">
    <location>
        <begin position="140"/>
        <end position="168"/>
    </location>
</feature>
<feature type="compositionally biased region" description="Low complexity" evidence="1">
    <location>
        <begin position="253"/>
        <end position="281"/>
    </location>
</feature>
<dbReference type="AlphaFoldDB" id="A0AAE0PG22"/>
<sequence>MLPSHAPLATWVHSMLAISGMVAAETIVIKADGLVFGPELITANKGDILEFHFLPSNHSVVKGSFGHPCQPATEDVEGRFFSGFLPAKEKEENPSIFKVTITSTSPFPFYCSYPSHCANGMVGIVNGSPDQLAQYKVQAAKEAARQPNGDFPFEKMNPSDPSKAFGGEIAKNPDYAAWYGPTGTDAGAAGATEGAGGAGGAGGADGYGQAPPAPPPPPESAMPPPPPATGATTTTTTTGTETTTGAVGGVGVSGSATGTPVGGTVVTSTSTGTETLTMSGGEPTSATSTTSDMPPEANGVAAQVQMTLGGWSGMMMGLFGHMCGVVMVVGMLV</sequence>
<keyword evidence="2" id="KW-1133">Transmembrane helix</keyword>
<evidence type="ECO:0008006" key="6">
    <source>
        <dbReference type="Google" id="ProtNLM"/>
    </source>
</evidence>
<evidence type="ECO:0000256" key="2">
    <source>
        <dbReference type="SAM" id="Phobius"/>
    </source>
</evidence>
<dbReference type="PANTHER" id="PTHR34883:SF15">
    <property type="entry name" value="EXTRACELLULAR SERINE-RICH PROTEIN"/>
    <property type="match status" value="1"/>
</dbReference>
<accession>A0AAE0PG22</accession>
<dbReference type="PANTHER" id="PTHR34883">
    <property type="entry name" value="SERINE-RICH PROTEIN, PUTATIVE-RELATED-RELATED"/>
    <property type="match status" value="1"/>
</dbReference>